<name>A0A1H2ZVB7_9RHOB</name>
<accession>A0A1H2ZVB7</accession>
<dbReference type="EMBL" id="FNOM01000006">
    <property type="protein sequence ID" value="SDX21353.1"/>
    <property type="molecule type" value="Genomic_DNA"/>
</dbReference>
<proteinExistence type="predicted"/>
<dbReference type="AlphaFoldDB" id="A0A1H2ZVB7"/>
<sequence length="69" mass="7397">MTGPSLRQHLEDAQSVACNLSGLLNAVAYLQGASECQHGQAALIYVAENMARDLNDRLDSLNIPTGEIQ</sequence>
<dbReference type="RefSeq" id="WP_092889488.1">
    <property type="nucleotide sequence ID" value="NZ_CP061498.1"/>
</dbReference>
<dbReference type="OrthoDB" id="7872722at2"/>
<gene>
    <name evidence="1" type="ORF">SAMN04488238_10689</name>
</gene>
<keyword evidence="2" id="KW-1185">Reference proteome</keyword>
<dbReference type="Proteomes" id="UP000198539">
    <property type="component" value="Unassembled WGS sequence"/>
</dbReference>
<evidence type="ECO:0000313" key="1">
    <source>
        <dbReference type="EMBL" id="SDX21353.1"/>
    </source>
</evidence>
<reference evidence="1 2" key="1">
    <citation type="submission" date="2016-10" db="EMBL/GenBank/DDBJ databases">
        <authorList>
            <person name="de Groot N.N."/>
        </authorList>
    </citation>
    <scope>NUCLEOTIDE SEQUENCE [LARGE SCALE GENOMIC DNA]</scope>
    <source>
        <strain evidence="1 2">CGMCC 1.8894</strain>
    </source>
</reference>
<dbReference type="STRING" id="564137.SAMN04488238_10689"/>
<organism evidence="1 2">
    <name type="scientific">Roseicitreum antarcticum</name>
    <dbReference type="NCBI Taxonomy" id="564137"/>
    <lineage>
        <taxon>Bacteria</taxon>
        <taxon>Pseudomonadati</taxon>
        <taxon>Pseudomonadota</taxon>
        <taxon>Alphaproteobacteria</taxon>
        <taxon>Rhodobacterales</taxon>
        <taxon>Paracoccaceae</taxon>
        <taxon>Roseicitreum</taxon>
    </lineage>
</organism>
<protein>
    <submittedName>
        <fullName evidence="1">Uncharacterized protein</fullName>
    </submittedName>
</protein>
<evidence type="ECO:0000313" key="2">
    <source>
        <dbReference type="Proteomes" id="UP000198539"/>
    </source>
</evidence>